<evidence type="ECO:0000259" key="3">
    <source>
        <dbReference type="PROSITE" id="PS50160"/>
    </source>
</evidence>
<dbReference type="EMBL" id="JACEIP010000047">
    <property type="protein sequence ID" value="MBA4544585.1"/>
    <property type="molecule type" value="Genomic_DNA"/>
</dbReference>
<evidence type="ECO:0000256" key="2">
    <source>
        <dbReference type="ARBA" id="ARBA00022598"/>
    </source>
</evidence>
<dbReference type="InterPro" id="IPR012310">
    <property type="entry name" value="DNA_ligase_ATP-dep_cent"/>
</dbReference>
<dbReference type="PROSITE" id="PS50160">
    <property type="entry name" value="DNA_LIGASE_A3"/>
    <property type="match status" value="1"/>
</dbReference>
<dbReference type="PANTHER" id="PTHR45674:SF4">
    <property type="entry name" value="DNA LIGASE 1"/>
    <property type="match status" value="1"/>
</dbReference>
<dbReference type="CDD" id="cd07906">
    <property type="entry name" value="Adenylation_DNA_ligase_LigD_LigC"/>
    <property type="match status" value="1"/>
</dbReference>
<dbReference type="PANTHER" id="PTHR45674">
    <property type="entry name" value="DNA LIGASE 1/3 FAMILY MEMBER"/>
    <property type="match status" value="1"/>
</dbReference>
<dbReference type="InterPro" id="IPR050191">
    <property type="entry name" value="ATP-dep_DNA_ligase"/>
</dbReference>
<sequence>MSDDSYICELKLDGIRLILSNVDGKLQCWTRHGTPCLDRFPELSRLHLPPDTILDGELIVTDEKGHPDFEAIMKRFQTTNPRKMESLVDSYPVEYCVFDLLWLKGEDLTRLPLMERKVLLEEHIQDQDHLALVRWIPGEQGRIFFNLISEQGLEGIVMKRKESIYQIGKRSHDWLKVINYHYHDVRLTGLRKGEFGWLIGIEESGRIRSAGLIEFPPPPDVRKAVWSIAEQGKIREDKDFIYLDPQIRMKVKSRGWTKRGMIRLPVFQEFLFEGDHHAAG</sequence>
<gene>
    <name evidence="4" type="ORF">H1164_17295</name>
</gene>
<dbReference type="SUPFAM" id="SSF56091">
    <property type="entry name" value="DNA ligase/mRNA capping enzyme, catalytic domain"/>
    <property type="match status" value="1"/>
</dbReference>
<dbReference type="GO" id="GO:0005524">
    <property type="term" value="F:ATP binding"/>
    <property type="evidence" value="ECO:0007669"/>
    <property type="project" value="InterPro"/>
</dbReference>
<reference evidence="4 5" key="1">
    <citation type="submission" date="2020-07" db="EMBL/GenBank/DDBJ databases">
        <authorList>
            <person name="Feng H."/>
        </authorList>
    </citation>
    <scope>NUCLEOTIDE SEQUENCE [LARGE SCALE GENOMIC DNA]</scope>
    <source>
        <strain evidence="5">s-11</strain>
    </source>
</reference>
<evidence type="ECO:0000256" key="1">
    <source>
        <dbReference type="ARBA" id="ARBA00007572"/>
    </source>
</evidence>
<evidence type="ECO:0000313" key="4">
    <source>
        <dbReference type="EMBL" id="MBA4544585.1"/>
    </source>
</evidence>
<dbReference type="GO" id="GO:0006281">
    <property type="term" value="P:DNA repair"/>
    <property type="evidence" value="ECO:0007669"/>
    <property type="project" value="InterPro"/>
</dbReference>
<dbReference type="GO" id="GO:0006310">
    <property type="term" value="P:DNA recombination"/>
    <property type="evidence" value="ECO:0007669"/>
    <property type="project" value="InterPro"/>
</dbReference>
<dbReference type="Pfam" id="PF01068">
    <property type="entry name" value="DNA_ligase_A_M"/>
    <property type="match status" value="1"/>
</dbReference>
<name>A0A7W1XDD4_9BACL</name>
<dbReference type="Gene3D" id="3.30.470.30">
    <property type="entry name" value="DNA ligase/mRNA capping enzyme"/>
    <property type="match status" value="1"/>
</dbReference>
<feature type="domain" description="ATP-dependent DNA ligase family profile" evidence="3">
    <location>
        <begin position="86"/>
        <end position="177"/>
    </location>
</feature>
<accession>A0A7W1XDD4</accession>
<keyword evidence="5" id="KW-1185">Reference proteome</keyword>
<dbReference type="Proteomes" id="UP000530514">
    <property type="component" value="Unassembled WGS sequence"/>
</dbReference>
<evidence type="ECO:0000313" key="5">
    <source>
        <dbReference type="Proteomes" id="UP000530514"/>
    </source>
</evidence>
<comment type="similarity">
    <text evidence="1">Belongs to the ATP-dependent DNA ligase family.</text>
</comment>
<comment type="caution">
    <text evidence="4">The sequence shown here is derived from an EMBL/GenBank/DDBJ whole genome shotgun (WGS) entry which is preliminary data.</text>
</comment>
<dbReference type="GO" id="GO:0003910">
    <property type="term" value="F:DNA ligase (ATP) activity"/>
    <property type="evidence" value="ECO:0007669"/>
    <property type="project" value="InterPro"/>
</dbReference>
<keyword evidence="2" id="KW-0436">Ligase</keyword>
<proteinExistence type="inferred from homology"/>
<dbReference type="AlphaFoldDB" id="A0A7W1XDD4"/>
<protein>
    <recommendedName>
        <fullName evidence="3">ATP-dependent DNA ligase family profile domain-containing protein</fullName>
    </recommendedName>
</protein>
<dbReference type="Gene3D" id="3.30.1490.70">
    <property type="match status" value="1"/>
</dbReference>
<organism evidence="4 5">
    <name type="scientific">Thermoactinomyces daqus</name>
    <dbReference type="NCBI Taxonomy" id="1329516"/>
    <lineage>
        <taxon>Bacteria</taxon>
        <taxon>Bacillati</taxon>
        <taxon>Bacillota</taxon>
        <taxon>Bacilli</taxon>
        <taxon>Bacillales</taxon>
        <taxon>Thermoactinomycetaceae</taxon>
        <taxon>Thermoactinomyces</taxon>
    </lineage>
</organism>